<dbReference type="Pfam" id="PF03366">
    <property type="entry name" value="YEATS"/>
    <property type="match status" value="1"/>
</dbReference>
<evidence type="ECO:0000256" key="1">
    <source>
        <dbReference type="ARBA" id="ARBA00023242"/>
    </source>
</evidence>
<keyword evidence="1 2" id="KW-0539">Nucleus</keyword>
<dbReference type="GO" id="GO:0008023">
    <property type="term" value="C:transcription elongation factor complex"/>
    <property type="evidence" value="ECO:0007669"/>
    <property type="project" value="TreeGrafter"/>
</dbReference>
<evidence type="ECO:0000259" key="4">
    <source>
        <dbReference type="PROSITE" id="PS51037"/>
    </source>
</evidence>
<dbReference type="GeneID" id="110989881"/>
<evidence type="ECO:0000256" key="2">
    <source>
        <dbReference type="PROSITE-ProRule" id="PRU00376"/>
    </source>
</evidence>
<comment type="subcellular location">
    <subcellularLocation>
        <location evidence="2">Nucleus</location>
    </subcellularLocation>
</comment>
<gene>
    <name evidence="6" type="primary">LOC110989881</name>
</gene>
<name>A0A8B7ZXJ1_ACAPL</name>
<dbReference type="InterPro" id="IPR052790">
    <property type="entry name" value="YEATS_domain"/>
</dbReference>
<dbReference type="Gene3D" id="1.20.1270.290">
    <property type="match status" value="1"/>
</dbReference>
<dbReference type="Pfam" id="PF17793">
    <property type="entry name" value="AHD"/>
    <property type="match status" value="1"/>
</dbReference>
<dbReference type="OrthoDB" id="10053467at2759"/>
<dbReference type="RefSeq" id="XP_022110263.1">
    <property type="nucleotide sequence ID" value="XM_022254571.1"/>
</dbReference>
<reference evidence="6" key="1">
    <citation type="submission" date="2025-08" db="UniProtKB">
        <authorList>
            <consortium name="RefSeq"/>
        </authorList>
    </citation>
    <scope>IDENTIFICATION</scope>
</reference>
<dbReference type="Gene3D" id="2.60.40.1970">
    <property type="entry name" value="YEATS domain"/>
    <property type="match status" value="1"/>
</dbReference>
<dbReference type="GO" id="GO:0003682">
    <property type="term" value="F:chromatin binding"/>
    <property type="evidence" value="ECO:0007669"/>
    <property type="project" value="TreeGrafter"/>
</dbReference>
<dbReference type="OMA" id="MASSXCK"/>
<dbReference type="GO" id="GO:0045893">
    <property type="term" value="P:positive regulation of DNA-templated transcription"/>
    <property type="evidence" value="ECO:0007669"/>
    <property type="project" value="TreeGrafter"/>
</dbReference>
<dbReference type="InterPro" id="IPR055129">
    <property type="entry name" value="YEATS_dom"/>
</dbReference>
<feature type="region of interest" description="Disordered" evidence="3">
    <location>
        <begin position="144"/>
        <end position="609"/>
    </location>
</feature>
<dbReference type="InterPro" id="IPR038704">
    <property type="entry name" value="YEAST_sf"/>
</dbReference>
<feature type="compositionally biased region" description="Low complexity" evidence="3">
    <location>
        <begin position="510"/>
        <end position="532"/>
    </location>
</feature>
<feature type="compositionally biased region" description="Basic and acidic residues" evidence="3">
    <location>
        <begin position="335"/>
        <end position="346"/>
    </location>
</feature>
<evidence type="ECO:0000256" key="3">
    <source>
        <dbReference type="SAM" id="MobiDB-lite"/>
    </source>
</evidence>
<feature type="domain" description="YEATS" evidence="4">
    <location>
        <begin position="1"/>
        <end position="137"/>
    </location>
</feature>
<dbReference type="InterPro" id="IPR040930">
    <property type="entry name" value="AF-9_AHD"/>
</dbReference>
<evidence type="ECO:0000313" key="6">
    <source>
        <dbReference type="RefSeq" id="XP_022110263.1"/>
    </source>
</evidence>
<dbReference type="PROSITE" id="PS51037">
    <property type="entry name" value="YEATS"/>
    <property type="match status" value="1"/>
</dbReference>
<organism evidence="5 6">
    <name type="scientific">Acanthaster planci</name>
    <name type="common">Crown-of-thorns starfish</name>
    <dbReference type="NCBI Taxonomy" id="133434"/>
    <lineage>
        <taxon>Eukaryota</taxon>
        <taxon>Metazoa</taxon>
        <taxon>Echinodermata</taxon>
        <taxon>Eleutherozoa</taxon>
        <taxon>Asterozoa</taxon>
        <taxon>Asteroidea</taxon>
        <taxon>Valvatacea</taxon>
        <taxon>Valvatida</taxon>
        <taxon>Acanthasteridae</taxon>
        <taxon>Acanthaster</taxon>
    </lineage>
</organism>
<feature type="compositionally biased region" description="Acidic residues" evidence="3">
    <location>
        <begin position="450"/>
        <end position="463"/>
    </location>
</feature>
<keyword evidence="5" id="KW-1185">Reference proteome</keyword>
<feature type="compositionally biased region" description="Basic and acidic residues" evidence="3">
    <location>
        <begin position="357"/>
        <end position="369"/>
    </location>
</feature>
<sequence length="677" mass="73434">MTTQSVQVKLELGHRANIREKPTPQGFTHDWLVFVRGPEGSNIQHFVDKVVFQLHESFPKPRRVVKEPPYEVAESGYAGFLMTIEVHFRSKEEPKKVILNYDLFLNTEQQPPVNHIRCEKLTFHNPTEDFRRKLLKAGGIGVLPTDPGIPTSPTASPTFPVPEGGIGGKPLPPSFTDSSLYAKGKPQAAASSLQVNKKYKAQASKDSSKTSSKPMKDHKEVKTASKEPKTSSKEPKIGSKEPKSNFKEPKPGSKEPKSSSVKDSKVSSKDNKTPVKDAKPVSKEPKSGSKEPKTSPKPPPKDPTKTKPSVKRPASTSPAPPPTSQDSAKKRKRKDSSDRGPHEKSSSGKPSPAEKGPSGDKVKPKEKASKPKTVKPAAVSQGSAGLFTPEICVSRKPKTALPEPPKELPPFEDELSTGEGGEAHSPSSSISFSSLPRGGGGVLNTLMAELGDENDDDDDDDQDIGLPYRKTPSPVTTLPPLSNHSTSSNEQDYGRIPSGTPATSDKTKSGTKSGSSKKNSMSNGSKKNGYSNKGERKQKSGEIKHKSVDAKQKTQDAKPKSSDGKQRSSENKAKLADTKQKYVDKKSSDSKPAKASEGKPRQAEAKLSKGNQGYLNDLVLLHQKLSCLQNREQLQKVVDLIEETGLFHITDATFDFDLCSLDQTTLRKLQECVSSFA</sequence>
<feature type="compositionally biased region" description="Low complexity" evidence="3">
    <location>
        <begin position="471"/>
        <end position="482"/>
    </location>
</feature>
<dbReference type="CDD" id="cd16906">
    <property type="entry name" value="YEATS_AF-9_like"/>
    <property type="match status" value="1"/>
</dbReference>
<dbReference type="AlphaFoldDB" id="A0A8B7ZXJ1"/>
<feature type="compositionally biased region" description="Basic and acidic residues" evidence="3">
    <location>
        <begin position="214"/>
        <end position="305"/>
    </location>
</feature>
<dbReference type="PANTHER" id="PTHR47827:SF3">
    <property type="entry name" value="AF-9 ANC1 HOMOLOGY DOMAIN-CONTAINING PROTEIN"/>
    <property type="match status" value="1"/>
</dbReference>
<proteinExistence type="predicted"/>
<protein>
    <submittedName>
        <fullName evidence="6">Protein AF-9-like</fullName>
    </submittedName>
</protein>
<dbReference type="Proteomes" id="UP000694845">
    <property type="component" value="Unplaced"/>
</dbReference>
<feature type="compositionally biased region" description="Low complexity" evidence="3">
    <location>
        <begin position="425"/>
        <end position="434"/>
    </location>
</feature>
<dbReference type="PANTHER" id="PTHR47827">
    <property type="entry name" value="AHD DOMAIN-CONTAINING PROTEIN"/>
    <property type="match status" value="1"/>
</dbReference>
<accession>A0A8B7ZXJ1</accession>
<feature type="compositionally biased region" description="Basic and acidic residues" evidence="3">
    <location>
        <begin position="533"/>
        <end position="607"/>
    </location>
</feature>
<dbReference type="FunFam" id="2.60.40.1970:FF:000003">
    <property type="entry name" value="MLLT1, super elongation complex subunit"/>
    <property type="match status" value="1"/>
</dbReference>
<evidence type="ECO:0000313" key="5">
    <source>
        <dbReference type="Proteomes" id="UP000694845"/>
    </source>
</evidence>
<dbReference type="KEGG" id="aplc:110989881"/>